<dbReference type="EMBL" id="AJWZ01010569">
    <property type="protein sequence ID" value="EKC48073.1"/>
    <property type="molecule type" value="Genomic_DNA"/>
</dbReference>
<comment type="caution">
    <text evidence="1">The sequence shown here is derived from an EMBL/GenBank/DDBJ whole genome shotgun (WGS) entry which is preliminary data.</text>
</comment>
<sequence>MAIAFARLLRVAIMHRVTDSYGPIPYSQLESNESVYVAYDSQEAVYTKMFEELDEAIEILGRNTTLPAEAWNRYDAVYYGNIAQWLKYANSLKLRMAMRLSYVKPELAKAKAAEAIAGGVITANADNAAMHAAENRTTLIYNDWGDHRVGADILCYMTGYNDPRMEKMFLPNDVGDYVGIRIGIDVAGKST</sequence>
<evidence type="ECO:0000313" key="1">
    <source>
        <dbReference type="EMBL" id="EKC48073.1"/>
    </source>
</evidence>
<proteinExistence type="predicted"/>
<dbReference type="AlphaFoldDB" id="K1RRR0"/>
<dbReference type="Gene3D" id="1.25.40.390">
    <property type="match status" value="1"/>
</dbReference>
<accession>K1RRR0</accession>
<dbReference type="InterPro" id="IPR024302">
    <property type="entry name" value="SusD-like"/>
</dbReference>
<dbReference type="InterPro" id="IPR011990">
    <property type="entry name" value="TPR-like_helical_dom_sf"/>
</dbReference>
<dbReference type="SUPFAM" id="SSF48452">
    <property type="entry name" value="TPR-like"/>
    <property type="match status" value="1"/>
</dbReference>
<dbReference type="Pfam" id="PF12741">
    <property type="entry name" value="SusD-like"/>
    <property type="match status" value="1"/>
</dbReference>
<organism evidence="1">
    <name type="scientific">human gut metagenome</name>
    <dbReference type="NCBI Taxonomy" id="408170"/>
    <lineage>
        <taxon>unclassified sequences</taxon>
        <taxon>metagenomes</taxon>
        <taxon>organismal metagenomes</taxon>
    </lineage>
</organism>
<name>K1RRR0_9ZZZZ</name>
<feature type="non-terminal residue" evidence="1">
    <location>
        <position position="191"/>
    </location>
</feature>
<protein>
    <submittedName>
        <fullName evidence="1">Uncharacterized protein</fullName>
    </submittedName>
</protein>
<gene>
    <name evidence="1" type="ORF">OBE_15376</name>
</gene>
<reference evidence="1" key="1">
    <citation type="journal article" date="2013" name="Environ. Microbiol.">
        <title>Microbiota from the distal guts of lean and obese adolescents exhibit partial functional redundancy besides clear differences in community structure.</title>
        <authorList>
            <person name="Ferrer M."/>
            <person name="Ruiz A."/>
            <person name="Lanza F."/>
            <person name="Haange S.B."/>
            <person name="Oberbach A."/>
            <person name="Till H."/>
            <person name="Bargiela R."/>
            <person name="Campoy C."/>
            <person name="Segura M.T."/>
            <person name="Richter M."/>
            <person name="von Bergen M."/>
            <person name="Seifert J."/>
            <person name="Suarez A."/>
        </authorList>
    </citation>
    <scope>NUCLEOTIDE SEQUENCE</scope>
</reference>